<organism evidence="8 9">
    <name type="scientific">Massiliimalia timonensis</name>
    <dbReference type="NCBI Taxonomy" id="1987501"/>
    <lineage>
        <taxon>Bacteria</taxon>
        <taxon>Bacillati</taxon>
        <taxon>Bacillota</taxon>
        <taxon>Clostridia</taxon>
        <taxon>Eubacteriales</taxon>
        <taxon>Oscillospiraceae</taxon>
        <taxon>Massiliimalia</taxon>
    </lineage>
</organism>
<dbReference type="InterPro" id="IPR003838">
    <property type="entry name" value="ABC3_permease_C"/>
</dbReference>
<dbReference type="PANTHER" id="PTHR46795">
    <property type="entry name" value="ABC TRANSPORTER PERMEASE-RELATED-RELATED"/>
    <property type="match status" value="1"/>
</dbReference>
<dbReference type="InterPro" id="IPR027022">
    <property type="entry name" value="ABC_permease_BceB-typ"/>
</dbReference>
<feature type="transmembrane region" description="Helical" evidence="6">
    <location>
        <begin position="623"/>
        <end position="643"/>
    </location>
</feature>
<feature type="domain" description="ABC3 transporter permease C-terminal" evidence="7">
    <location>
        <begin position="538"/>
        <end position="643"/>
    </location>
</feature>
<feature type="transmembrane region" description="Helical" evidence="6">
    <location>
        <begin position="230"/>
        <end position="257"/>
    </location>
</feature>
<evidence type="ECO:0000256" key="1">
    <source>
        <dbReference type="ARBA" id="ARBA00004651"/>
    </source>
</evidence>
<feature type="transmembrane region" description="Helical" evidence="6">
    <location>
        <begin position="58"/>
        <end position="78"/>
    </location>
</feature>
<evidence type="ECO:0000256" key="6">
    <source>
        <dbReference type="PIRNR" id="PIRNR018968"/>
    </source>
</evidence>
<name>A0A8J6P7Q3_9FIRM</name>
<evidence type="ECO:0000256" key="2">
    <source>
        <dbReference type="ARBA" id="ARBA00022475"/>
    </source>
</evidence>
<feature type="transmembrane region" description="Helical" evidence="6">
    <location>
        <begin position="107"/>
        <end position="140"/>
    </location>
</feature>
<dbReference type="GO" id="GO:0055085">
    <property type="term" value="P:transmembrane transport"/>
    <property type="evidence" value="ECO:0007669"/>
    <property type="project" value="UniProtKB-UniRule"/>
</dbReference>
<keyword evidence="5 6" id="KW-0472">Membrane</keyword>
<keyword evidence="9" id="KW-1185">Reference proteome</keyword>
<feature type="transmembrane region" description="Helical" evidence="6">
    <location>
        <begin position="529"/>
        <end position="554"/>
    </location>
</feature>
<feature type="transmembrane region" description="Helical" evidence="6">
    <location>
        <begin position="199"/>
        <end position="218"/>
    </location>
</feature>
<dbReference type="RefSeq" id="WP_093989071.1">
    <property type="nucleotide sequence ID" value="NZ_FYDD01000004.1"/>
</dbReference>
<dbReference type="PANTHER" id="PTHR46795:SF3">
    <property type="entry name" value="ABC TRANSPORTER PERMEASE"/>
    <property type="match status" value="1"/>
</dbReference>
<reference evidence="8" key="1">
    <citation type="submission" date="2020-08" db="EMBL/GenBank/DDBJ databases">
        <title>Genome public.</title>
        <authorList>
            <person name="Liu C."/>
            <person name="Sun Q."/>
        </authorList>
    </citation>
    <scope>NUCLEOTIDE SEQUENCE</scope>
    <source>
        <strain evidence="8">NSJ-15</strain>
    </source>
</reference>
<sequence length="659" mass="75017">MNKFFYPKLAITSMRKNKTMYFPYLIASALCIAIYYIMDSVRLMVIASGMEGRENVYHMLAQFNIVSGIVSLVILFYVNSFVIKRRKREFGLYAILGMEKRHISLMLCWEVLLLSLLSFAAGIACGILFSQLMFLLLLQILHIPAELTFILPVDSIGKTVVWFVIGFIILLIFDIISIWRTNAIQLLYSAKAGEREPKARWALALMGLLALGGGYYLALTAQTKADAITIFFPAVLLVAVGTYLLFISGSIVFLKLLKKNQRFYYKPSNFITVSGMLYRMKQNAVGLASICLLSTAVLVTLSSCLSLFCGGEDSIRLQFPREAMISCYLEEEEKQEQDADRFVTALEKQSEQYDVPMLNAVGLTTVNHSFHYQNGEFSTSGGGDSKTVYVSCYAQEDYNKIASTPLSLRPGQMTILSPSRERFPEEISINGTSYRTQTITDPEITEPGTDICFIFPTVDDLWELTNRIAAEFNDYRLVTYQYFFDVPEDVPHMEQFMESLWSHWDSEEDGAALCYSRTKADEQNRFYRIYGSLFFIGIFFVTVFLTATVLIIYYKQVTEGYDDHDRFQIMQKVGLSDREVKRAIQKQILTVFFLPLVTAVIHVFAALPILSKILMSLGLLDPFVFILCTLATISVFAVFYFIVYQLTAKTYYRIVKAKE</sequence>
<dbReference type="GO" id="GO:0005886">
    <property type="term" value="C:plasma membrane"/>
    <property type="evidence" value="ECO:0007669"/>
    <property type="project" value="UniProtKB-SubCell"/>
</dbReference>
<accession>A0A8J6P7Q3</accession>
<evidence type="ECO:0000259" key="7">
    <source>
        <dbReference type="Pfam" id="PF02687"/>
    </source>
</evidence>
<evidence type="ECO:0000313" key="8">
    <source>
        <dbReference type="EMBL" id="MBC8610980.1"/>
    </source>
</evidence>
<dbReference type="InterPro" id="IPR052536">
    <property type="entry name" value="ABC-4_Integral_Memb_Prot"/>
</dbReference>
<dbReference type="AlphaFoldDB" id="A0A8J6P7Q3"/>
<gene>
    <name evidence="8" type="ORF">H8702_07575</name>
</gene>
<evidence type="ECO:0000256" key="3">
    <source>
        <dbReference type="ARBA" id="ARBA00022692"/>
    </source>
</evidence>
<dbReference type="Proteomes" id="UP000632659">
    <property type="component" value="Unassembled WGS sequence"/>
</dbReference>
<evidence type="ECO:0000313" key="9">
    <source>
        <dbReference type="Proteomes" id="UP000632659"/>
    </source>
</evidence>
<protein>
    <submittedName>
        <fullName evidence="8">FtsX-like permease family protein</fullName>
    </submittedName>
</protein>
<feature type="transmembrane region" description="Helical" evidence="6">
    <location>
        <begin position="160"/>
        <end position="179"/>
    </location>
</feature>
<comment type="similarity">
    <text evidence="6">Belongs to the ABC-4 integral membrane protein family.</text>
</comment>
<evidence type="ECO:0000256" key="4">
    <source>
        <dbReference type="ARBA" id="ARBA00022989"/>
    </source>
</evidence>
<keyword evidence="4 6" id="KW-1133">Transmembrane helix</keyword>
<dbReference type="OrthoDB" id="9781780at2"/>
<keyword evidence="2 6" id="KW-1003">Cell membrane</keyword>
<dbReference type="PIRSF" id="PIRSF018968">
    <property type="entry name" value="ABC_permease_BceB"/>
    <property type="match status" value="1"/>
</dbReference>
<comment type="caution">
    <text evidence="8">The sequence shown here is derived from an EMBL/GenBank/DDBJ whole genome shotgun (WGS) entry which is preliminary data.</text>
</comment>
<dbReference type="EMBL" id="JACRTL010000003">
    <property type="protein sequence ID" value="MBC8610980.1"/>
    <property type="molecule type" value="Genomic_DNA"/>
</dbReference>
<keyword evidence="6" id="KW-0813">Transport</keyword>
<feature type="transmembrane region" description="Helical" evidence="6">
    <location>
        <begin position="588"/>
        <end position="611"/>
    </location>
</feature>
<feature type="domain" description="ABC3 transporter permease C-terminal" evidence="7">
    <location>
        <begin position="64"/>
        <end position="180"/>
    </location>
</feature>
<dbReference type="Pfam" id="PF02687">
    <property type="entry name" value="FtsX"/>
    <property type="match status" value="2"/>
</dbReference>
<proteinExistence type="inferred from homology"/>
<comment type="subcellular location">
    <subcellularLocation>
        <location evidence="1 6">Cell membrane</location>
        <topology evidence="1 6">Multi-pass membrane protein</topology>
    </subcellularLocation>
</comment>
<keyword evidence="3 6" id="KW-0812">Transmembrane</keyword>
<evidence type="ECO:0000256" key="5">
    <source>
        <dbReference type="ARBA" id="ARBA00023136"/>
    </source>
</evidence>
<feature type="transmembrane region" description="Helical" evidence="6">
    <location>
        <begin position="21"/>
        <end position="38"/>
    </location>
</feature>
<feature type="transmembrane region" description="Helical" evidence="6">
    <location>
        <begin position="284"/>
        <end position="308"/>
    </location>
</feature>